<organism evidence="1 3">
    <name type="scientific">Streptococcus agalactiae</name>
    <dbReference type="NCBI Taxonomy" id="1311"/>
    <lineage>
        <taxon>Bacteria</taxon>
        <taxon>Bacillati</taxon>
        <taxon>Bacillota</taxon>
        <taxon>Bacilli</taxon>
        <taxon>Lactobacillales</taxon>
        <taxon>Streptococcaceae</taxon>
        <taxon>Streptococcus</taxon>
    </lineage>
</organism>
<accession>A0A0H1M4B0</accession>
<reference evidence="2 4" key="2">
    <citation type="journal article" date="2018" name="Emerg. Microbes Infect.">
        <title>Phenotypic and molecular analysis of nontypeable Group B streptococci: identification of cps2a and hybrid cps2a/cps5 Group B streptococcal capsule gene clusters.</title>
        <authorList>
            <person name="Alhhazmi A."/>
            <person name="Tyrrell G.J."/>
        </authorList>
    </citation>
    <scope>NUCLEOTIDE SEQUENCE [LARGE SCALE GENOMIC DNA]</scope>
    <source>
        <strain evidence="2 4">PLGBS17</strain>
    </source>
</reference>
<protein>
    <submittedName>
        <fullName evidence="1">Uncharacterized protein</fullName>
    </submittedName>
</protein>
<dbReference type="Proteomes" id="UP000093122">
    <property type="component" value="Unassembled WGS sequence"/>
</dbReference>
<evidence type="ECO:0000313" key="2">
    <source>
        <dbReference type="EMBL" id="RDY85322.1"/>
    </source>
</evidence>
<name>A0A0H1M4B0_STRAG</name>
<dbReference type="EMBL" id="QHGZ01000089">
    <property type="protein sequence ID" value="RDY85322.1"/>
    <property type="molecule type" value="Genomic_DNA"/>
</dbReference>
<evidence type="ECO:0000313" key="1">
    <source>
        <dbReference type="EMBL" id="OCM72365.1"/>
    </source>
</evidence>
<dbReference type="AlphaFoldDB" id="A0A0H1M4B0"/>
<reference evidence="1 3" key="1">
    <citation type="journal article" date="2016" name="Sci. Rep.">
        <title>Serotype IV Streptococcus agalactiae ST-452 has arisen from large genomic recombination events between CC23 and the hypervirulent CC17 lineages.</title>
        <authorList>
            <person name="Campisi E."/>
            <person name="Rinaudo C.D."/>
            <person name="Donati C."/>
            <person name="Barucco M."/>
            <person name="Torricelli G."/>
            <person name="Edwards M.S."/>
            <person name="Baker C.J."/>
            <person name="Margarit I."/>
            <person name="Rosini R."/>
        </authorList>
    </citation>
    <scope>NUCLEOTIDE SEQUENCE [LARGE SCALE GENOMIC DNA]</scope>
    <source>
        <strain evidence="1 3">CZ-PW-140</strain>
    </source>
</reference>
<dbReference type="RefSeq" id="WP_001285708.1">
    <property type="nucleotide sequence ID" value="NZ_BCNI01000003.1"/>
</dbReference>
<gene>
    <name evidence="1" type="ORF">AX245_00445</name>
    <name evidence="2" type="ORF">C4618_03050</name>
</gene>
<dbReference type="Proteomes" id="UP000256718">
    <property type="component" value="Unassembled WGS sequence"/>
</dbReference>
<comment type="caution">
    <text evidence="1">The sequence shown here is derived from an EMBL/GenBank/DDBJ whole genome shotgun (WGS) entry which is preliminary data.</text>
</comment>
<evidence type="ECO:0000313" key="3">
    <source>
        <dbReference type="Proteomes" id="UP000093122"/>
    </source>
</evidence>
<dbReference type="EMBL" id="MAWT01000007">
    <property type="protein sequence ID" value="OCM72365.1"/>
    <property type="molecule type" value="Genomic_DNA"/>
</dbReference>
<proteinExistence type="predicted"/>
<sequence length="40" mass="5007">MSDTQLTLEEQEFFKQYMSRKYHYFRDIIRYGQVLAKLTK</sequence>
<evidence type="ECO:0000313" key="4">
    <source>
        <dbReference type="Proteomes" id="UP000256718"/>
    </source>
</evidence>